<protein>
    <submittedName>
        <fullName evidence="3">HDOD domain-containing protein</fullName>
    </submittedName>
</protein>
<evidence type="ECO:0000256" key="1">
    <source>
        <dbReference type="SAM" id="MobiDB-lite"/>
    </source>
</evidence>
<accession>A0A2K8KXR7</accession>
<dbReference type="OrthoDB" id="598113at2"/>
<keyword evidence="4" id="KW-1185">Reference proteome</keyword>
<feature type="region of interest" description="Disordered" evidence="1">
    <location>
        <begin position="19"/>
        <end position="40"/>
    </location>
</feature>
<reference evidence="3 4" key="1">
    <citation type="submission" date="2016-12" db="EMBL/GenBank/DDBJ databases">
        <title>Isolation and genomic insights into novel planktonic Zetaproteobacteria from stratified waters of the Chesapeake Bay.</title>
        <authorList>
            <person name="McAllister S.M."/>
            <person name="Kato S."/>
            <person name="Chan C.S."/>
            <person name="Chiu B.K."/>
            <person name="Field E.K."/>
        </authorList>
    </citation>
    <scope>NUCLEOTIDE SEQUENCE [LARGE SCALE GENOMIC DNA]</scope>
    <source>
        <strain evidence="3 4">CP-5</strain>
    </source>
</reference>
<dbReference type="PROSITE" id="PS51833">
    <property type="entry name" value="HDOD"/>
    <property type="match status" value="1"/>
</dbReference>
<feature type="compositionally biased region" description="Polar residues" evidence="1">
    <location>
        <begin position="22"/>
        <end position="32"/>
    </location>
</feature>
<dbReference type="Proteomes" id="UP000231701">
    <property type="component" value="Chromosome"/>
</dbReference>
<dbReference type="Gene3D" id="1.10.3210.10">
    <property type="entry name" value="Hypothetical protein af1432"/>
    <property type="match status" value="1"/>
</dbReference>
<sequence length="372" mass="41464">MPLLGDLFSRLLSAITRKEDTLSSAKQATPDDSSTDNEYSDASIRGILREARSAVTPPANVYDLISPPSLHVNTVKRLRSKIHDIPPMPEIWHQIQQILEDPEASAAELGACIAKDPVLSAKVLMVCNSSAYRTSDSSEVTNMPLAIARLGLDATSNIIFQTLAPKLERGEENQFQVRHVWMHSQVISSLTRILVAPCHRLSLNDASLIGMLHDIGKLAILYIESDKKLAVLKCAIETEGDTLWAEHKTLGYTHIDAGITLALHWRLPKQVRHYISYHHHASSLPASSIPRELRHGMVAVNLAHIVLQHFLADTEEKISRRIWGSKSCIFAAINDSFIASELLLPLNSEATYRLMEREMGRIRHVMPELFSS</sequence>
<dbReference type="SUPFAM" id="SSF109604">
    <property type="entry name" value="HD-domain/PDEase-like"/>
    <property type="match status" value="1"/>
</dbReference>
<name>A0A2K8KXR7_MARES</name>
<dbReference type="InterPro" id="IPR013976">
    <property type="entry name" value="HDOD"/>
</dbReference>
<proteinExistence type="predicted"/>
<dbReference type="InterPro" id="IPR052340">
    <property type="entry name" value="RNase_Y/CdgJ"/>
</dbReference>
<dbReference type="RefSeq" id="WP_157819189.1">
    <property type="nucleotide sequence ID" value="NZ_CP018799.1"/>
</dbReference>
<feature type="domain" description="HDOD" evidence="2">
    <location>
        <begin position="85"/>
        <end position="281"/>
    </location>
</feature>
<organism evidence="3 4">
    <name type="scientific">Mariprofundus aestuarium</name>
    <dbReference type="NCBI Taxonomy" id="1921086"/>
    <lineage>
        <taxon>Bacteria</taxon>
        <taxon>Pseudomonadati</taxon>
        <taxon>Pseudomonadota</taxon>
        <taxon>Candidatius Mariprofundia</taxon>
        <taxon>Mariprofundales</taxon>
        <taxon>Mariprofundaceae</taxon>
        <taxon>Mariprofundus</taxon>
    </lineage>
</organism>
<dbReference type="AlphaFoldDB" id="A0A2K8KXR7"/>
<dbReference type="KEGG" id="maes:Ga0123461_0196"/>
<gene>
    <name evidence="3" type="ORF">Ga0123461_0196</name>
</gene>
<dbReference type="EMBL" id="CP018799">
    <property type="protein sequence ID" value="ATX78649.1"/>
    <property type="molecule type" value="Genomic_DNA"/>
</dbReference>
<dbReference type="PANTHER" id="PTHR33525:SF4">
    <property type="entry name" value="CYCLIC DI-GMP PHOSPHODIESTERASE CDGJ"/>
    <property type="match status" value="1"/>
</dbReference>
<dbReference type="Pfam" id="PF08668">
    <property type="entry name" value="HDOD"/>
    <property type="match status" value="1"/>
</dbReference>
<evidence type="ECO:0000313" key="3">
    <source>
        <dbReference type="EMBL" id="ATX78649.1"/>
    </source>
</evidence>
<evidence type="ECO:0000259" key="2">
    <source>
        <dbReference type="PROSITE" id="PS51833"/>
    </source>
</evidence>
<evidence type="ECO:0000313" key="4">
    <source>
        <dbReference type="Proteomes" id="UP000231701"/>
    </source>
</evidence>
<dbReference type="PANTHER" id="PTHR33525">
    <property type="match status" value="1"/>
</dbReference>